<dbReference type="Proteomes" id="UP001181355">
    <property type="component" value="Chromosome"/>
</dbReference>
<keyword evidence="3" id="KW-0808">Transferase</keyword>
<dbReference type="InterPro" id="IPR003594">
    <property type="entry name" value="HATPase_dom"/>
</dbReference>
<dbReference type="InterPro" id="IPR005467">
    <property type="entry name" value="His_kinase_dom"/>
</dbReference>
<dbReference type="SUPFAM" id="SSF55785">
    <property type="entry name" value="PYP-like sensor domain (PAS domain)"/>
    <property type="match status" value="1"/>
</dbReference>
<evidence type="ECO:0000256" key="4">
    <source>
        <dbReference type="ARBA" id="ARBA00022741"/>
    </source>
</evidence>
<dbReference type="PANTHER" id="PTHR42878">
    <property type="entry name" value="TWO-COMPONENT HISTIDINE KINASE"/>
    <property type="match status" value="1"/>
</dbReference>
<comment type="catalytic activity">
    <reaction evidence="1">
        <text>ATP + protein L-histidine = ADP + protein N-phospho-L-histidine.</text>
        <dbReference type="EC" id="2.7.13.3"/>
    </reaction>
</comment>
<accession>A0ABY9RJI9</accession>
<evidence type="ECO:0000256" key="8">
    <source>
        <dbReference type="SAM" id="Phobius"/>
    </source>
</evidence>
<keyword evidence="8" id="KW-0812">Transmembrane</keyword>
<dbReference type="GO" id="GO:0005524">
    <property type="term" value="F:ATP binding"/>
    <property type="evidence" value="ECO:0007669"/>
    <property type="project" value="UniProtKB-KW"/>
</dbReference>
<dbReference type="Gene3D" id="3.30.450.20">
    <property type="entry name" value="PAS domain"/>
    <property type="match status" value="1"/>
</dbReference>
<dbReference type="EC" id="2.7.13.3" evidence="2"/>
<dbReference type="PROSITE" id="PS50109">
    <property type="entry name" value="HIS_KIN"/>
    <property type="match status" value="1"/>
</dbReference>
<keyword evidence="11" id="KW-1185">Reference proteome</keyword>
<sequence length="470" mass="52735">MPTLDSTSVKRGARWSINTRLILGLSVILLICFGLYQTSLYFMPEAMPQWSVAFLFLAIFLMLAWVRQVLGPLYEMMRAMAGTVLSYQDKDFSIGLNWTRNDEMADLVDAHNHLGAVLREQRLDLVQRELLLDSMLQNTPVAMLLIGQRGHIVFANITARQLLNRGRKIEGYTLPELLQQLSPSLREALAQGGDGLFTVHAQKSVRDEEVNLGDTTAPTHSVDEDDTDEIYHLSRREFILNGTDHELLLIRHLTVELRRQEVQTWKKVIRVISHELNNSLAPVASLAHSANALVERQQYQRLPEILSTIADRAKHLEGFIHGYARFAKLPTPRLESTHWQQFIDALQAQMSFQLIGQIPETPANFDRAQMEQALLNLLKNAHESGSPPDGVSLELRRSADGIRIEVADRGPGMSDTVMSNALVPFYSTKRHGTGLGLALAREIIEAHGGRISLNNRESGGLVVSLMLPQH</sequence>
<organism evidence="10 11">
    <name type="scientific">Undibacterium cyanobacteriorum</name>
    <dbReference type="NCBI Taxonomy" id="3073561"/>
    <lineage>
        <taxon>Bacteria</taxon>
        <taxon>Pseudomonadati</taxon>
        <taxon>Pseudomonadota</taxon>
        <taxon>Betaproteobacteria</taxon>
        <taxon>Burkholderiales</taxon>
        <taxon>Oxalobacteraceae</taxon>
        <taxon>Undibacterium</taxon>
    </lineage>
</organism>
<evidence type="ECO:0000256" key="7">
    <source>
        <dbReference type="ARBA" id="ARBA00023012"/>
    </source>
</evidence>
<evidence type="ECO:0000313" key="11">
    <source>
        <dbReference type="Proteomes" id="UP001181355"/>
    </source>
</evidence>
<feature type="transmembrane region" description="Helical" evidence="8">
    <location>
        <begin position="49"/>
        <end position="70"/>
    </location>
</feature>
<evidence type="ECO:0000256" key="3">
    <source>
        <dbReference type="ARBA" id="ARBA00022679"/>
    </source>
</evidence>
<evidence type="ECO:0000256" key="1">
    <source>
        <dbReference type="ARBA" id="ARBA00000085"/>
    </source>
</evidence>
<keyword evidence="8" id="KW-0472">Membrane</keyword>
<feature type="transmembrane region" description="Helical" evidence="8">
    <location>
        <begin position="21"/>
        <end position="43"/>
    </location>
</feature>
<keyword evidence="5" id="KW-0418">Kinase</keyword>
<keyword evidence="7" id="KW-0902">Two-component regulatory system</keyword>
<dbReference type="Pfam" id="PF02518">
    <property type="entry name" value="HATPase_c"/>
    <property type="match status" value="1"/>
</dbReference>
<dbReference type="InterPro" id="IPR035965">
    <property type="entry name" value="PAS-like_dom_sf"/>
</dbReference>
<dbReference type="SUPFAM" id="SSF55874">
    <property type="entry name" value="ATPase domain of HSP90 chaperone/DNA topoisomerase II/histidine kinase"/>
    <property type="match status" value="1"/>
</dbReference>
<reference evidence="10" key="1">
    <citation type="submission" date="2023-09" db="EMBL/GenBank/DDBJ databases">
        <title>Undibacterium sp. 20NA77.5 isolated from freshwater.</title>
        <authorList>
            <person name="Le V."/>
            <person name="Ko S.-R."/>
            <person name="Ahn C.-Y."/>
            <person name="Oh H.-M."/>
        </authorList>
    </citation>
    <scope>NUCLEOTIDE SEQUENCE</scope>
    <source>
        <strain evidence="10">20NA77.5</strain>
    </source>
</reference>
<dbReference type="Gene3D" id="3.30.565.10">
    <property type="entry name" value="Histidine kinase-like ATPase, C-terminal domain"/>
    <property type="match status" value="1"/>
</dbReference>
<dbReference type="SUPFAM" id="SSF47384">
    <property type="entry name" value="Homodimeric domain of signal transducing histidine kinase"/>
    <property type="match status" value="1"/>
</dbReference>
<dbReference type="EMBL" id="CP133720">
    <property type="protein sequence ID" value="WMW81397.1"/>
    <property type="molecule type" value="Genomic_DNA"/>
</dbReference>
<dbReference type="InterPro" id="IPR050351">
    <property type="entry name" value="BphY/WalK/GraS-like"/>
</dbReference>
<dbReference type="InterPro" id="IPR036890">
    <property type="entry name" value="HATPase_C_sf"/>
</dbReference>
<dbReference type="CDD" id="cd00075">
    <property type="entry name" value="HATPase"/>
    <property type="match status" value="1"/>
</dbReference>
<evidence type="ECO:0000256" key="2">
    <source>
        <dbReference type="ARBA" id="ARBA00012438"/>
    </source>
</evidence>
<dbReference type="PRINTS" id="PR00344">
    <property type="entry name" value="BCTRLSENSOR"/>
</dbReference>
<name>A0ABY9RJI9_9BURK</name>
<dbReference type="RefSeq" id="WP_309482876.1">
    <property type="nucleotide sequence ID" value="NZ_CP133720.1"/>
</dbReference>
<dbReference type="InterPro" id="IPR004358">
    <property type="entry name" value="Sig_transdc_His_kin-like_C"/>
</dbReference>
<dbReference type="PANTHER" id="PTHR42878:SF7">
    <property type="entry name" value="SENSOR HISTIDINE KINASE GLRK"/>
    <property type="match status" value="1"/>
</dbReference>
<dbReference type="SMART" id="SM00387">
    <property type="entry name" value="HATPase_c"/>
    <property type="match status" value="1"/>
</dbReference>
<gene>
    <name evidence="10" type="ORF">RF679_03730</name>
</gene>
<keyword evidence="4" id="KW-0547">Nucleotide-binding</keyword>
<evidence type="ECO:0000256" key="5">
    <source>
        <dbReference type="ARBA" id="ARBA00022777"/>
    </source>
</evidence>
<keyword evidence="6 10" id="KW-0067">ATP-binding</keyword>
<proteinExistence type="predicted"/>
<evidence type="ECO:0000313" key="10">
    <source>
        <dbReference type="EMBL" id="WMW81397.1"/>
    </source>
</evidence>
<feature type="domain" description="Histidine kinase" evidence="9">
    <location>
        <begin position="271"/>
        <end position="470"/>
    </location>
</feature>
<keyword evidence="8" id="KW-1133">Transmembrane helix</keyword>
<evidence type="ECO:0000259" key="9">
    <source>
        <dbReference type="PROSITE" id="PS50109"/>
    </source>
</evidence>
<protein>
    <recommendedName>
        <fullName evidence="2">histidine kinase</fullName>
        <ecNumber evidence="2">2.7.13.3</ecNumber>
    </recommendedName>
</protein>
<dbReference type="InterPro" id="IPR036097">
    <property type="entry name" value="HisK_dim/P_sf"/>
</dbReference>
<evidence type="ECO:0000256" key="6">
    <source>
        <dbReference type="ARBA" id="ARBA00022840"/>
    </source>
</evidence>